<evidence type="ECO:0000256" key="5">
    <source>
        <dbReference type="ARBA" id="ARBA00022801"/>
    </source>
</evidence>
<comment type="caution">
    <text evidence="9">The sequence shown here is derived from an EMBL/GenBank/DDBJ whole genome shotgun (WGS) entry which is preliminary data.</text>
</comment>
<evidence type="ECO:0000256" key="1">
    <source>
        <dbReference type="ARBA" id="ARBA00004651"/>
    </source>
</evidence>
<dbReference type="EC" id="3.4.22.-" evidence="9"/>
<proteinExistence type="predicted"/>
<keyword evidence="2" id="KW-1003">Cell membrane</keyword>
<dbReference type="EMBL" id="JAQSIO010000005">
    <property type="protein sequence ID" value="MDD0815946.1"/>
    <property type="molecule type" value="Genomic_DNA"/>
</dbReference>
<evidence type="ECO:0000256" key="7">
    <source>
        <dbReference type="ARBA" id="ARBA00023136"/>
    </source>
</evidence>
<evidence type="ECO:0000256" key="4">
    <source>
        <dbReference type="ARBA" id="ARBA00022692"/>
    </source>
</evidence>
<feature type="transmembrane region" description="Helical" evidence="8">
    <location>
        <begin position="30"/>
        <end position="52"/>
    </location>
</feature>
<evidence type="ECO:0000256" key="2">
    <source>
        <dbReference type="ARBA" id="ARBA00022475"/>
    </source>
</evidence>
<dbReference type="NCBIfam" id="TIGR04178">
    <property type="entry name" value="exo_archaeo"/>
    <property type="match status" value="1"/>
</dbReference>
<keyword evidence="4 8" id="KW-0812">Transmembrane</keyword>
<organism evidence="9 10">
    <name type="scientific">Curvibacter microcysteis</name>
    <dbReference type="NCBI Taxonomy" id="3026419"/>
    <lineage>
        <taxon>Bacteria</taxon>
        <taxon>Pseudomonadati</taxon>
        <taxon>Pseudomonadota</taxon>
        <taxon>Betaproteobacteria</taxon>
        <taxon>Burkholderiales</taxon>
        <taxon>Comamonadaceae</taxon>
        <taxon>Curvibacter</taxon>
    </lineage>
</organism>
<keyword evidence="7 8" id="KW-0472">Membrane</keyword>
<reference evidence="9 10" key="1">
    <citation type="submission" date="2023-02" db="EMBL/GenBank/DDBJ databases">
        <title>Bacterial whole genome sequence for Curvibacter sp. HBC28.</title>
        <authorList>
            <person name="Le V."/>
            <person name="Ko S.-R."/>
            <person name="Ahn C.-Y."/>
            <person name="Oh H.-M."/>
        </authorList>
    </citation>
    <scope>NUCLEOTIDE SEQUENCE [LARGE SCALE GENOMIC DNA]</scope>
    <source>
        <strain evidence="9 10">HBC28</strain>
    </source>
</reference>
<evidence type="ECO:0000256" key="8">
    <source>
        <dbReference type="SAM" id="Phobius"/>
    </source>
</evidence>
<dbReference type="Proteomes" id="UP001528672">
    <property type="component" value="Unassembled WGS sequence"/>
</dbReference>
<dbReference type="NCBIfam" id="TIGR04177">
    <property type="entry name" value="exosort_XrtH"/>
    <property type="match status" value="1"/>
</dbReference>
<keyword evidence="6 8" id="KW-1133">Transmembrane helix</keyword>
<dbReference type="GO" id="GO:0016787">
    <property type="term" value="F:hydrolase activity"/>
    <property type="evidence" value="ECO:0007669"/>
    <property type="project" value="UniProtKB-KW"/>
</dbReference>
<evidence type="ECO:0000256" key="6">
    <source>
        <dbReference type="ARBA" id="ARBA00022989"/>
    </source>
</evidence>
<evidence type="ECO:0000256" key="3">
    <source>
        <dbReference type="ARBA" id="ARBA00022670"/>
    </source>
</evidence>
<name>A0ABT5MHP8_9BURK</name>
<evidence type="ECO:0000313" key="9">
    <source>
        <dbReference type="EMBL" id="MDD0815946.1"/>
    </source>
</evidence>
<keyword evidence="10" id="KW-1185">Reference proteome</keyword>
<dbReference type="InterPro" id="IPR019127">
    <property type="entry name" value="Exosortase"/>
</dbReference>
<feature type="transmembrane region" description="Helical" evidence="8">
    <location>
        <begin position="97"/>
        <end position="122"/>
    </location>
</feature>
<sequence>MVRFFLIFLALLVALFVGELTPPAQQWLVLPWTSFLASASAFLVQLFDANVVSYGKILQNAKTGIGVSIEAGCNGVEACLILLAALLAYPARWSAKLVGLALGFVAIQALNLLRIISLFYLAGWNTQAFEFAHLYLWQALIMLDVLVVWLVWMRWVARQDFRRQHLNDAPSGVAP</sequence>
<evidence type="ECO:0000313" key="10">
    <source>
        <dbReference type="Proteomes" id="UP001528672"/>
    </source>
</evidence>
<dbReference type="Pfam" id="PF09721">
    <property type="entry name" value="Exosortase_EpsH"/>
    <property type="match status" value="1"/>
</dbReference>
<comment type="subcellular location">
    <subcellularLocation>
        <location evidence="1">Cell membrane</location>
        <topology evidence="1">Multi-pass membrane protein</topology>
    </subcellularLocation>
</comment>
<protein>
    <submittedName>
        <fullName evidence="9">Exosortase H</fullName>
        <ecNumber evidence="9">3.4.22.-</ecNumber>
    </submittedName>
</protein>
<keyword evidence="3" id="KW-0645">Protease</keyword>
<feature type="transmembrane region" description="Helical" evidence="8">
    <location>
        <begin position="134"/>
        <end position="153"/>
    </location>
</feature>
<keyword evidence="5 9" id="KW-0378">Hydrolase</keyword>
<gene>
    <name evidence="9" type="primary">xrtH</name>
    <name evidence="9" type="ORF">PSQ39_15015</name>
</gene>
<dbReference type="InterPro" id="IPR026392">
    <property type="entry name" value="Exo/Archaeosortase_dom"/>
</dbReference>
<accession>A0ABT5MHP8</accession>
<dbReference type="InterPro" id="IPR026441">
    <property type="entry name" value="Exosort_XrtH"/>
</dbReference>
<dbReference type="RefSeq" id="WP_273927637.1">
    <property type="nucleotide sequence ID" value="NZ_JAQSIN010000011.1"/>
</dbReference>